<dbReference type="Pfam" id="PF13145">
    <property type="entry name" value="Rotamase_2"/>
    <property type="match status" value="1"/>
</dbReference>
<comment type="similarity">
    <text evidence="11">Belongs to the PpiD chaperone family.</text>
</comment>
<evidence type="ECO:0000256" key="4">
    <source>
        <dbReference type="ARBA" id="ARBA00022519"/>
    </source>
</evidence>
<keyword evidence="3" id="KW-1003">Cell membrane</keyword>
<keyword evidence="17" id="KW-1185">Reference proteome</keyword>
<evidence type="ECO:0000256" key="13">
    <source>
        <dbReference type="ARBA" id="ARBA00042775"/>
    </source>
</evidence>
<evidence type="ECO:0000313" key="16">
    <source>
        <dbReference type="EMBL" id="PTQ61431.1"/>
    </source>
</evidence>
<comment type="caution">
    <text evidence="16">The sequence shown here is derived from an EMBL/GenBank/DDBJ whole genome shotgun (WGS) entry which is preliminary data.</text>
</comment>
<evidence type="ECO:0000256" key="12">
    <source>
        <dbReference type="ARBA" id="ARBA00040743"/>
    </source>
</evidence>
<dbReference type="RefSeq" id="WP_107957514.1">
    <property type="nucleotide sequence ID" value="NZ_QAOG01000002.1"/>
</dbReference>
<dbReference type="InterPro" id="IPR046357">
    <property type="entry name" value="PPIase_dom_sf"/>
</dbReference>
<evidence type="ECO:0000256" key="2">
    <source>
        <dbReference type="ARBA" id="ARBA00018370"/>
    </source>
</evidence>
<sequence>MLAFFRRLTHSKVGVIITFLVLGVIALAFAAGDVTGLSSMTGGAGITGGDVATVGKAEVSANELKTQAQTQLEGFRQQQPTLDMATFVNQGGFEGTLDRIISSMALEQFGRAQGMVVSKRSVDGQIASIPALQGPTGKFDENLYRQVLAQRKLTDAQIRSDIVRDTFAQQLTIPSTGATQVSSQLALPYASLLLEKRTGTIGFIPAAVVPAGAAPSDADLNTFYTRNIARYTVPERRIVRYAVVSPDQVKTQAAATDAEIAKAYQQDRARYAATEKRTITQVVVADQAGATALAAKVKAGTSLADAARAAGLEASTQAGVEKAAYAGTASAQVADAVFAAASGAVIGPVRTQLGWTVAKVDKIENVAGRSLDQVRGEIAAALGIQKAAAALSDIHDKIDDSLSKNATFDEVIADQKLKPVTTPALIASGINPDDATSKPDPAIAPLVAAAFQAADGDGPQLVQLGTDGGFAVVALGRVVRATPRPLAQVRAAVLKDVTADRSRQAARKVAADVLARINKGMTIQQSLAQTKLPIPAARPLTASRAQIAADPRGAPPALALMFSMAPNTAKTLAAPDDSGWFIIKLDSIASGNAAGNDAAIKAARANIGRSVGREYVEQFAKAVRVDVGVKTNATALARTRAELLGQAGTAN</sequence>
<name>A0A2T5GQ24_9SPHN</name>
<evidence type="ECO:0000256" key="14">
    <source>
        <dbReference type="PROSITE-ProRule" id="PRU00278"/>
    </source>
</evidence>
<evidence type="ECO:0000256" key="8">
    <source>
        <dbReference type="ARBA" id="ARBA00023186"/>
    </source>
</evidence>
<evidence type="ECO:0000256" key="10">
    <source>
        <dbReference type="ARBA" id="ARBA00031484"/>
    </source>
</evidence>
<dbReference type="InterPro" id="IPR000297">
    <property type="entry name" value="PPIase_PpiC"/>
</dbReference>
<keyword evidence="4" id="KW-0997">Cell inner membrane</keyword>
<keyword evidence="5" id="KW-0812">Transmembrane</keyword>
<comment type="subcellular location">
    <subcellularLocation>
        <location evidence="1">Cell inner membrane</location>
        <topology evidence="1">Single-pass type II membrane protein</topology>
        <orientation evidence="1">Periplasmic side</orientation>
    </subcellularLocation>
</comment>
<evidence type="ECO:0000256" key="3">
    <source>
        <dbReference type="ARBA" id="ARBA00022475"/>
    </source>
</evidence>
<dbReference type="SUPFAM" id="SSF109998">
    <property type="entry name" value="Triger factor/SurA peptide-binding domain-like"/>
    <property type="match status" value="1"/>
</dbReference>
<proteinExistence type="inferred from homology"/>
<keyword evidence="8" id="KW-0143">Chaperone</keyword>
<evidence type="ECO:0000313" key="17">
    <source>
        <dbReference type="Proteomes" id="UP000244189"/>
    </source>
</evidence>
<dbReference type="GO" id="GO:0003755">
    <property type="term" value="F:peptidyl-prolyl cis-trans isomerase activity"/>
    <property type="evidence" value="ECO:0007669"/>
    <property type="project" value="UniProtKB-KW"/>
</dbReference>
<evidence type="ECO:0000256" key="1">
    <source>
        <dbReference type="ARBA" id="ARBA00004382"/>
    </source>
</evidence>
<reference evidence="16 17" key="1">
    <citation type="submission" date="2018-04" db="EMBL/GenBank/DDBJ databases">
        <title>Genomic Encyclopedia of Type Strains, Phase III (KMG-III): the genomes of soil and plant-associated and newly described type strains.</title>
        <authorList>
            <person name="Whitman W."/>
        </authorList>
    </citation>
    <scope>NUCLEOTIDE SEQUENCE [LARGE SCALE GENOMIC DNA]</scope>
    <source>
        <strain evidence="16 17">MA101b</strain>
    </source>
</reference>
<evidence type="ECO:0000256" key="9">
    <source>
        <dbReference type="ARBA" id="ARBA00030642"/>
    </source>
</evidence>
<dbReference type="PANTHER" id="PTHR47529:SF1">
    <property type="entry name" value="PERIPLASMIC CHAPERONE PPID"/>
    <property type="match status" value="1"/>
</dbReference>
<organism evidence="16 17">
    <name type="scientific">Sphingomonas aurantiaca</name>
    <dbReference type="NCBI Taxonomy" id="185949"/>
    <lineage>
        <taxon>Bacteria</taxon>
        <taxon>Pseudomonadati</taxon>
        <taxon>Pseudomonadota</taxon>
        <taxon>Alphaproteobacteria</taxon>
        <taxon>Sphingomonadales</taxon>
        <taxon>Sphingomonadaceae</taxon>
        <taxon>Sphingomonas</taxon>
    </lineage>
</organism>
<evidence type="ECO:0000256" key="11">
    <source>
        <dbReference type="ARBA" id="ARBA00038408"/>
    </source>
</evidence>
<dbReference type="AlphaFoldDB" id="A0A2T5GQ24"/>
<dbReference type="PROSITE" id="PS50198">
    <property type="entry name" value="PPIC_PPIASE_2"/>
    <property type="match status" value="1"/>
</dbReference>
<keyword evidence="7" id="KW-0472">Membrane</keyword>
<keyword evidence="14 16" id="KW-0413">Isomerase</keyword>
<protein>
    <recommendedName>
        <fullName evidence="2">Parvulin-like PPIase</fullName>
    </recommendedName>
    <alternativeName>
        <fullName evidence="9">Peptidyl-prolyl cis-trans isomerase plp</fullName>
    </alternativeName>
    <alternativeName>
        <fullName evidence="12">Periplasmic chaperone PpiD</fullName>
    </alternativeName>
    <alternativeName>
        <fullName evidence="13">Periplasmic folding chaperone</fullName>
    </alternativeName>
    <alternativeName>
        <fullName evidence="10">Rotamase plp</fullName>
    </alternativeName>
</protein>
<keyword evidence="6" id="KW-1133">Transmembrane helix</keyword>
<dbReference type="Gene3D" id="1.10.4030.10">
    <property type="entry name" value="Porin chaperone SurA, peptide-binding domain"/>
    <property type="match status" value="1"/>
</dbReference>
<dbReference type="InterPro" id="IPR052029">
    <property type="entry name" value="PpiD_chaperone"/>
</dbReference>
<evidence type="ECO:0000256" key="7">
    <source>
        <dbReference type="ARBA" id="ARBA00023136"/>
    </source>
</evidence>
<dbReference type="Proteomes" id="UP000244189">
    <property type="component" value="Unassembled WGS sequence"/>
</dbReference>
<accession>A0A2T5GQ24</accession>
<dbReference type="GO" id="GO:0005886">
    <property type="term" value="C:plasma membrane"/>
    <property type="evidence" value="ECO:0007669"/>
    <property type="project" value="UniProtKB-SubCell"/>
</dbReference>
<evidence type="ECO:0000259" key="15">
    <source>
        <dbReference type="PROSITE" id="PS50198"/>
    </source>
</evidence>
<dbReference type="PANTHER" id="PTHR47529">
    <property type="entry name" value="PEPTIDYL-PROLYL CIS-TRANS ISOMERASE D"/>
    <property type="match status" value="1"/>
</dbReference>
<dbReference type="Pfam" id="PF13624">
    <property type="entry name" value="SurA_N_3"/>
    <property type="match status" value="1"/>
</dbReference>
<evidence type="ECO:0000256" key="5">
    <source>
        <dbReference type="ARBA" id="ARBA00022692"/>
    </source>
</evidence>
<evidence type="ECO:0000256" key="6">
    <source>
        <dbReference type="ARBA" id="ARBA00022989"/>
    </source>
</evidence>
<dbReference type="InterPro" id="IPR027304">
    <property type="entry name" value="Trigger_fact/SurA_dom_sf"/>
</dbReference>
<keyword evidence="14" id="KW-0697">Rotamase</keyword>
<dbReference type="SUPFAM" id="SSF54534">
    <property type="entry name" value="FKBP-like"/>
    <property type="match status" value="1"/>
</dbReference>
<gene>
    <name evidence="16" type="ORF">C8J26_1765</name>
</gene>
<dbReference type="Gene3D" id="3.10.50.40">
    <property type="match status" value="1"/>
</dbReference>
<dbReference type="EMBL" id="QAOG01000002">
    <property type="protein sequence ID" value="PTQ61431.1"/>
    <property type="molecule type" value="Genomic_DNA"/>
</dbReference>
<feature type="domain" description="PpiC" evidence="15">
    <location>
        <begin position="274"/>
        <end position="362"/>
    </location>
</feature>